<evidence type="ECO:0000313" key="9">
    <source>
        <dbReference type="EMBL" id="OWP05178.1"/>
    </source>
</evidence>
<evidence type="ECO:0000256" key="3">
    <source>
        <dbReference type="ARBA" id="ARBA00022737"/>
    </source>
</evidence>
<dbReference type="InterPro" id="IPR001680">
    <property type="entry name" value="WD40_rpt"/>
</dbReference>
<dbReference type="EMBL" id="MZNU01000077">
    <property type="protein sequence ID" value="OWP05178.1"/>
    <property type="molecule type" value="Genomic_DNA"/>
</dbReference>
<reference evidence="9 10" key="1">
    <citation type="submission" date="2017-04" db="EMBL/GenBank/DDBJ databases">
        <title>Draft genome sequence of Marssonina coronaria NL1: causal agent of apple blotch.</title>
        <authorList>
            <person name="Cheng Q."/>
        </authorList>
    </citation>
    <scope>NUCLEOTIDE SEQUENCE [LARGE SCALE GENOMIC DNA]</scope>
    <source>
        <strain evidence="9 10">NL1</strain>
    </source>
</reference>
<evidence type="ECO:0000256" key="6">
    <source>
        <dbReference type="ARBA" id="ARBA00039131"/>
    </source>
</evidence>
<organism evidence="9 10">
    <name type="scientific">Diplocarpon coronariae</name>
    <dbReference type="NCBI Taxonomy" id="2795749"/>
    <lineage>
        <taxon>Eukaryota</taxon>
        <taxon>Fungi</taxon>
        <taxon>Dikarya</taxon>
        <taxon>Ascomycota</taxon>
        <taxon>Pezizomycotina</taxon>
        <taxon>Leotiomycetes</taxon>
        <taxon>Helotiales</taxon>
        <taxon>Drepanopezizaceae</taxon>
        <taxon>Diplocarpon</taxon>
    </lineage>
</organism>
<feature type="region of interest" description="Disordered" evidence="8">
    <location>
        <begin position="1"/>
        <end position="25"/>
    </location>
</feature>
<dbReference type="OrthoDB" id="1930760at2759"/>
<keyword evidence="4" id="KW-0378">Hydrolase</keyword>
<dbReference type="InParanoid" id="A0A218ZAY3"/>
<comment type="similarity">
    <text evidence="5">Belongs to the DPH7 family.</text>
</comment>
<dbReference type="GO" id="GO:0017183">
    <property type="term" value="P:protein histidyl modification to diphthamide"/>
    <property type="evidence" value="ECO:0007669"/>
    <property type="project" value="TreeGrafter"/>
</dbReference>
<evidence type="ECO:0000256" key="5">
    <source>
        <dbReference type="ARBA" id="ARBA00038092"/>
    </source>
</evidence>
<dbReference type="PANTHER" id="PTHR46042">
    <property type="entry name" value="DIPHTHINE METHYLTRANSFERASE"/>
    <property type="match status" value="1"/>
</dbReference>
<evidence type="ECO:0000256" key="8">
    <source>
        <dbReference type="SAM" id="MobiDB-lite"/>
    </source>
</evidence>
<evidence type="ECO:0000256" key="2">
    <source>
        <dbReference type="ARBA" id="ARBA00022574"/>
    </source>
</evidence>
<name>A0A218ZAY3_9HELO</name>
<comment type="caution">
    <text evidence="9">The sequence shown here is derived from an EMBL/GenBank/DDBJ whole genome shotgun (WGS) entry which is preliminary data.</text>
</comment>
<sequence>MVTPSSSTYLPPDTEHSESVTPLGELTLDAPPSCLEFLRKTGWEQFFVVGTYQLDHHPITDENAASKDPKEQSRNGTLNLVKLDINDGSIRNIHTLKCDSAIYDLHFLPGQRFFAAVSSTGTISFYEVIEIERDSAEAHAGIFPSLRIKLLFTKQLFSPGTIITYFAFLPAHTLDLYQPLIAATTDDGGVYLMVYDMTAQKIELLNGGEPVHRHVLKESGAPDFAWCCAVNSKVRTSIYSGGDNAELVRIKLGDYAARLRNLEGRVLTELYRHNFHDAGVTAILPLPHCLSDDSALLLTGSYDNHIRLYSNSHQKVMAQLDLGGGVYRLKMIQEHYWPGHAPREFVYLVLACCMHGGTKVIDVRTADIDDYVMKVVGSLNVPANDSDNYCYAADVLPLPLASGFFEQQPPLPRKRMFVSGSFVDKKLTSWLLNL</sequence>
<dbReference type="InterPro" id="IPR036322">
    <property type="entry name" value="WD40_repeat_dom_sf"/>
</dbReference>
<proteinExistence type="inferred from homology"/>
<evidence type="ECO:0000256" key="1">
    <source>
        <dbReference type="ARBA" id="ARBA00005156"/>
    </source>
</evidence>
<evidence type="ECO:0000256" key="4">
    <source>
        <dbReference type="ARBA" id="ARBA00022801"/>
    </source>
</evidence>
<dbReference type="InterPro" id="IPR052415">
    <property type="entry name" value="Diphthine_MTase"/>
</dbReference>
<keyword evidence="3" id="KW-0677">Repeat</keyword>
<dbReference type="GO" id="GO:0061685">
    <property type="term" value="F:diphthine methylesterase activity"/>
    <property type="evidence" value="ECO:0007669"/>
    <property type="project" value="UniProtKB-EC"/>
</dbReference>
<dbReference type="EC" id="3.1.1.97" evidence="6"/>
<dbReference type="SMART" id="SM00320">
    <property type="entry name" value="WD40"/>
    <property type="match status" value="2"/>
</dbReference>
<keyword evidence="2" id="KW-0853">WD repeat</keyword>
<keyword evidence="10" id="KW-1185">Reference proteome</keyword>
<dbReference type="PANTHER" id="PTHR46042:SF1">
    <property type="entry name" value="DIPHTHINE METHYLTRANSFERASE"/>
    <property type="match status" value="1"/>
</dbReference>
<dbReference type="STRING" id="503106.A0A218ZAY3"/>
<dbReference type="Gene3D" id="2.130.10.10">
    <property type="entry name" value="YVTN repeat-like/Quinoprotein amine dehydrogenase"/>
    <property type="match status" value="1"/>
</dbReference>
<dbReference type="Pfam" id="PF00400">
    <property type="entry name" value="WD40"/>
    <property type="match status" value="1"/>
</dbReference>
<comment type="pathway">
    <text evidence="1">Protein modification; peptidyl-diphthamide biosynthesis.</text>
</comment>
<evidence type="ECO:0000313" key="10">
    <source>
        <dbReference type="Proteomes" id="UP000242519"/>
    </source>
</evidence>
<dbReference type="Proteomes" id="UP000242519">
    <property type="component" value="Unassembled WGS sequence"/>
</dbReference>
<comment type="catalytic activity">
    <reaction evidence="7">
        <text>diphthine methyl ester-[translation elongation factor 2] + H2O = diphthine-[translation elongation factor 2] + methanol + H(+)</text>
        <dbReference type="Rhea" id="RHEA:42656"/>
        <dbReference type="Rhea" id="RHEA-COMP:10172"/>
        <dbReference type="Rhea" id="RHEA-COMP:10173"/>
        <dbReference type="ChEBI" id="CHEBI:15377"/>
        <dbReference type="ChEBI" id="CHEBI:15378"/>
        <dbReference type="ChEBI" id="CHEBI:17790"/>
        <dbReference type="ChEBI" id="CHEBI:79005"/>
        <dbReference type="ChEBI" id="CHEBI:82696"/>
        <dbReference type="EC" id="3.1.1.97"/>
    </reaction>
</comment>
<evidence type="ECO:0000256" key="7">
    <source>
        <dbReference type="ARBA" id="ARBA00047551"/>
    </source>
</evidence>
<dbReference type="SUPFAM" id="SSF50978">
    <property type="entry name" value="WD40 repeat-like"/>
    <property type="match status" value="1"/>
</dbReference>
<protein>
    <recommendedName>
        <fullName evidence="6">methylated diphthine methylhydrolase</fullName>
        <ecNumber evidence="6">3.1.1.97</ecNumber>
    </recommendedName>
</protein>
<dbReference type="AlphaFoldDB" id="A0A218ZAY3"/>
<accession>A0A218ZAY3</accession>
<dbReference type="GO" id="GO:0005737">
    <property type="term" value="C:cytoplasm"/>
    <property type="evidence" value="ECO:0007669"/>
    <property type="project" value="TreeGrafter"/>
</dbReference>
<gene>
    <name evidence="9" type="ORF">B2J93_3309</name>
</gene>
<dbReference type="InterPro" id="IPR015943">
    <property type="entry name" value="WD40/YVTN_repeat-like_dom_sf"/>
</dbReference>